<dbReference type="SUPFAM" id="SSF53323">
    <property type="entry name" value="Pyruvate-ferredoxin oxidoreductase, PFOR, domain III"/>
    <property type="match status" value="1"/>
</dbReference>
<keyword evidence="5" id="KW-0249">Electron transport</keyword>
<evidence type="ECO:0000256" key="4">
    <source>
        <dbReference type="ARBA" id="ARBA00022723"/>
    </source>
</evidence>
<keyword evidence="7" id="KW-0408">Iron</keyword>
<dbReference type="PANTHER" id="PTHR32154">
    <property type="entry name" value="PYRUVATE-FLAVODOXIN OXIDOREDUCTASE-RELATED"/>
    <property type="match status" value="1"/>
</dbReference>
<evidence type="ECO:0000256" key="2">
    <source>
        <dbReference type="ARBA" id="ARBA00022448"/>
    </source>
</evidence>
<dbReference type="GO" id="GO:0030976">
    <property type="term" value="F:thiamine pyrophosphate binding"/>
    <property type="evidence" value="ECO:0007669"/>
    <property type="project" value="InterPro"/>
</dbReference>
<dbReference type="InterPro" id="IPR011766">
    <property type="entry name" value="TPP_enzyme_TPP-bd"/>
</dbReference>
<evidence type="ECO:0000256" key="3">
    <source>
        <dbReference type="ARBA" id="ARBA00022485"/>
    </source>
</evidence>
<dbReference type="InterPro" id="IPR019456">
    <property type="entry name" value="Pyrv-flavodox_OxRtase_EKR"/>
</dbReference>
<dbReference type="GO" id="GO:0019164">
    <property type="term" value="F:pyruvate synthase activity"/>
    <property type="evidence" value="ECO:0007669"/>
    <property type="project" value="UniProtKB-EC"/>
</dbReference>
<dbReference type="PANTHER" id="PTHR32154:SF0">
    <property type="entry name" value="PYRUVATE-FLAVODOXIN OXIDOREDUCTASE-RELATED"/>
    <property type="match status" value="1"/>
</dbReference>
<evidence type="ECO:0000256" key="1">
    <source>
        <dbReference type="ARBA" id="ARBA00009032"/>
    </source>
</evidence>
<dbReference type="Pfam" id="PF02775">
    <property type="entry name" value="TPP_enzyme_C"/>
    <property type="match status" value="1"/>
</dbReference>
<dbReference type="Pfam" id="PF12838">
    <property type="entry name" value="Fer4_7"/>
    <property type="match status" value="1"/>
</dbReference>
<evidence type="ECO:0000256" key="8">
    <source>
        <dbReference type="ARBA" id="ARBA00023014"/>
    </source>
</evidence>
<dbReference type="Gene3D" id="3.40.50.920">
    <property type="match status" value="1"/>
</dbReference>
<keyword evidence="12" id="KW-1185">Reference proteome</keyword>
<dbReference type="EC" id="1.2.7.1" evidence="11"/>
<dbReference type="EMBL" id="UHFR01000005">
    <property type="protein sequence ID" value="SUN77234.1"/>
    <property type="molecule type" value="Genomic_DNA"/>
</dbReference>
<evidence type="ECO:0000256" key="9">
    <source>
        <dbReference type="SAM" id="MobiDB-lite"/>
    </source>
</evidence>
<dbReference type="FunFam" id="3.40.50.970:FF:000012">
    <property type="entry name" value="Pyruvate:ferredoxin (Flavodoxin) oxidoreductase"/>
    <property type="match status" value="1"/>
</dbReference>
<keyword evidence="4" id="KW-0479">Metal-binding</keyword>
<evidence type="ECO:0000256" key="7">
    <source>
        <dbReference type="ARBA" id="ARBA00023004"/>
    </source>
</evidence>
<dbReference type="NCBIfam" id="TIGR02176">
    <property type="entry name" value="pyruv_ox_red"/>
    <property type="match status" value="1"/>
</dbReference>
<organism evidence="11 12">
    <name type="scientific">Streptococcus massiliensis</name>
    <dbReference type="NCBI Taxonomy" id="313439"/>
    <lineage>
        <taxon>Bacteria</taxon>
        <taxon>Bacillati</taxon>
        <taxon>Bacillota</taxon>
        <taxon>Bacilli</taxon>
        <taxon>Lactobacillales</taxon>
        <taxon>Streptococcaceae</taxon>
        <taxon>Streptococcus</taxon>
    </lineage>
</organism>
<gene>
    <name evidence="11" type="primary">porA</name>
    <name evidence="11" type="ORF">NCTC13765_01751</name>
</gene>
<dbReference type="InterPro" id="IPR002869">
    <property type="entry name" value="Pyrv_flavodox_OxRed_cen"/>
</dbReference>
<dbReference type="InterPro" id="IPR029061">
    <property type="entry name" value="THDP-binding"/>
</dbReference>
<feature type="region of interest" description="Disordered" evidence="9">
    <location>
        <begin position="999"/>
        <end position="1021"/>
    </location>
</feature>
<keyword evidence="3" id="KW-0004">4Fe-4S</keyword>
<dbReference type="SUPFAM" id="SSF54862">
    <property type="entry name" value="4Fe-4S ferredoxins"/>
    <property type="match status" value="1"/>
</dbReference>
<sequence length="1185" mass="133164">MQVVLDGNEAVAHVSYAFTEVAAIYPITPSSTMAEKVEEMANRRKTKNAFGNVVQTIEMQSEAGVAGALHGLLKVGTLATTYTCSQGLLLMEPTLLKMAGEQLPIVLHVSARSLSTSALSIFGDHSDVMAVRHLGVIMICASSVQEAALFAAVAHELAVRARLPVLHFFDGFNTSHEQRKIVLPTINEIGEVIDRGYIHAFKKESMRNDEPTASGSSMAPDIYFQQLESNNSLYSLVPELMKQVLSKYNPLFGTQRGIVDYYGAKEAETVIIALGSVNDAIHQVVDELNQKDSHYGSLNLHLYRPFPRENFLEKLPRTVKQIVVLDRTKENGSLAEPLLLDIQSVCYELQCHPKIIGGRYGLGSKDVTAAQIRAAILEVEKEKSKHRFTIGIQDDVTNLSLEEIGCKDLTPVKNCFQSKTWGMGSDGAVSCSRQTAKTIGELSSLDVQGQFWFDSRKTDNLTVSHLRFSKEPIRSSYQVYHPNFVSCYTERYLKRYGILDGIQEGGTFLLNSSYGADKVARILPNKIRRILSQKRIRFYVIPASKLAREYELGPKVNTIMQVCFLKLTNLVDFKHAFFHLKDQVISKYSEISQELVDANVQVMNRALDYLEEVEIDPAWSSLPDEDEKEEKKLFTHMFDLQKLADLQKGNEIPVSAFVINGLSAGKFPTASSQNEKRFVCDRIPDWNSERCIQCNLCATVCPHAAIRPFLLDEEEQKYDFSTLSAKGKSNLRYRLQVSPKDCTGCGLCYDICPARGKALNMVDADIACDKEAKHWDYVTEHHRLAEKKSVVKTNVRESQFQKPLLEFPSACAGCGEPAYIKMITQLFGSSMMIANATGCSSIWGCSNFSVPYAKNENGYGPAWGTSLLENNAEYGYGMQIGSEVLQANLADKLRQYLLDSRYSQEFKKSLTDWLVAYEYNQHYEAVSQLVINAVINEKEAYPELNELYDLRFLLAKRSQWIVGGDGWAYDIGYGGLDHILSTDTDVNVLILDTEGYSNTGGQTSKASPLGSRNKFSSSGNRRRKKDLANILIQNENIYVAQIAIGASPEQTLKAIIEAERYKGPAVLIAYSPCILHGLIQNSSVIEEKKAVECGYWPLFRYHPATSNQESSFTIDHKAPKWETYSTFLHGEERFSSLGQISQKHQENLLKESYEEAKRRFRRYQDLEEHYQIRKKKKNKEEINHA</sequence>
<dbReference type="AlphaFoldDB" id="A0A380KZ00"/>
<keyword evidence="6 11" id="KW-0560">Oxidoreductase</keyword>
<evidence type="ECO:0000256" key="5">
    <source>
        <dbReference type="ARBA" id="ARBA00022982"/>
    </source>
</evidence>
<dbReference type="CDD" id="cd07034">
    <property type="entry name" value="TPP_PYR_PFOR_IOR-alpha_like"/>
    <property type="match status" value="1"/>
</dbReference>
<dbReference type="PROSITE" id="PS00198">
    <property type="entry name" value="4FE4S_FER_1"/>
    <property type="match status" value="1"/>
</dbReference>
<dbReference type="Gene3D" id="3.40.50.970">
    <property type="match status" value="2"/>
</dbReference>
<evidence type="ECO:0000259" key="10">
    <source>
        <dbReference type="PROSITE" id="PS51379"/>
    </source>
</evidence>
<dbReference type="InterPro" id="IPR002880">
    <property type="entry name" value="Pyrv_Fd/Flavodoxin_OxRdtase_N"/>
</dbReference>
<dbReference type="InterPro" id="IPR009014">
    <property type="entry name" value="Transketo_C/PFOR_II"/>
</dbReference>
<dbReference type="OrthoDB" id="9794954at2"/>
<dbReference type="GO" id="GO:0051539">
    <property type="term" value="F:4 iron, 4 sulfur cluster binding"/>
    <property type="evidence" value="ECO:0007669"/>
    <property type="project" value="UniProtKB-KW"/>
</dbReference>
<keyword evidence="11" id="KW-0670">Pyruvate</keyword>
<dbReference type="InterPro" id="IPR033412">
    <property type="entry name" value="PFOR_II"/>
</dbReference>
<dbReference type="InterPro" id="IPR019752">
    <property type="entry name" value="Pyrv/ketoisovalerate_OxRed_cat"/>
</dbReference>
<name>A0A380KZ00_9STRE</name>
<dbReference type="GO" id="GO:0022900">
    <property type="term" value="P:electron transport chain"/>
    <property type="evidence" value="ECO:0007669"/>
    <property type="project" value="InterPro"/>
</dbReference>
<dbReference type="Pfam" id="PF01558">
    <property type="entry name" value="POR"/>
    <property type="match status" value="1"/>
</dbReference>
<accession>A0A380KZ00</accession>
<evidence type="ECO:0000313" key="11">
    <source>
        <dbReference type="EMBL" id="SUN77234.1"/>
    </source>
</evidence>
<dbReference type="SUPFAM" id="SSF52518">
    <property type="entry name" value="Thiamin diphosphate-binding fold (THDP-binding)"/>
    <property type="match status" value="2"/>
</dbReference>
<dbReference type="Pfam" id="PF17147">
    <property type="entry name" value="PFOR_II"/>
    <property type="match status" value="1"/>
</dbReference>
<dbReference type="Proteomes" id="UP000254634">
    <property type="component" value="Unassembled WGS sequence"/>
</dbReference>
<dbReference type="InterPro" id="IPR011895">
    <property type="entry name" value="Pyrv_flavodox_OxRed"/>
</dbReference>
<keyword evidence="8" id="KW-0411">Iron-sulfur</keyword>
<dbReference type="InterPro" id="IPR017896">
    <property type="entry name" value="4Fe4S_Fe-S-bd"/>
</dbReference>
<dbReference type="InterPro" id="IPR017900">
    <property type="entry name" value="4Fe4S_Fe_S_CS"/>
</dbReference>
<dbReference type="InterPro" id="IPR050722">
    <property type="entry name" value="Pyruvate:ferred/Flavod_OxRd"/>
</dbReference>
<comment type="similarity">
    <text evidence="1">Belongs to the pyruvate:ferredoxin/flavodoxin oxidoreductase family.</text>
</comment>
<dbReference type="FunFam" id="3.40.50.920:FF:000007">
    <property type="entry name" value="Pyruvate:ferredoxin (Flavodoxin) oxidoreductase"/>
    <property type="match status" value="1"/>
</dbReference>
<dbReference type="SUPFAM" id="SSF52922">
    <property type="entry name" value="TK C-terminal domain-like"/>
    <property type="match status" value="1"/>
</dbReference>
<dbReference type="PROSITE" id="PS51379">
    <property type="entry name" value="4FE4S_FER_2"/>
    <property type="match status" value="2"/>
</dbReference>
<dbReference type="SMART" id="SM00890">
    <property type="entry name" value="EKR"/>
    <property type="match status" value="1"/>
</dbReference>
<feature type="domain" description="4Fe-4S ferredoxin-type" evidence="10">
    <location>
        <begin position="682"/>
        <end position="711"/>
    </location>
</feature>
<dbReference type="RefSeq" id="WP_018372212.1">
    <property type="nucleotide sequence ID" value="NZ_UHFR01000005.1"/>
</dbReference>
<evidence type="ECO:0000256" key="6">
    <source>
        <dbReference type="ARBA" id="ARBA00023002"/>
    </source>
</evidence>
<dbReference type="Pfam" id="PF01855">
    <property type="entry name" value="POR_N"/>
    <property type="match status" value="1"/>
</dbReference>
<dbReference type="STRING" id="1123307.GCA_000380065_01500"/>
<dbReference type="Gene3D" id="3.30.70.20">
    <property type="match status" value="1"/>
</dbReference>
<feature type="domain" description="4Fe-4S ferredoxin-type" evidence="10">
    <location>
        <begin position="733"/>
        <end position="764"/>
    </location>
</feature>
<protein>
    <submittedName>
        <fullName evidence="11">Pyruvate-flavodoxin oxidoreductase</fullName>
        <ecNumber evidence="11">1.2.7.1</ecNumber>
    </submittedName>
</protein>
<proteinExistence type="inferred from homology"/>
<dbReference type="Gene3D" id="3.40.920.10">
    <property type="entry name" value="Pyruvate-ferredoxin oxidoreductase, PFOR, domain III"/>
    <property type="match status" value="1"/>
</dbReference>
<dbReference type="GO" id="GO:0006979">
    <property type="term" value="P:response to oxidative stress"/>
    <property type="evidence" value="ECO:0007669"/>
    <property type="project" value="TreeGrafter"/>
</dbReference>
<dbReference type="GO" id="GO:0005506">
    <property type="term" value="F:iron ion binding"/>
    <property type="evidence" value="ECO:0007669"/>
    <property type="project" value="InterPro"/>
</dbReference>
<reference evidence="11" key="1">
    <citation type="submission" date="2018-06" db="EMBL/GenBank/DDBJ databases">
        <authorList>
            <consortium name="Pathogen Informatics"/>
            <person name="Doyle S."/>
        </authorList>
    </citation>
    <scope>NUCLEOTIDE SEQUENCE [LARGE SCALE GENOMIC DNA]</scope>
    <source>
        <strain evidence="11">NCTC13765</strain>
    </source>
</reference>
<evidence type="ECO:0000313" key="12">
    <source>
        <dbReference type="Proteomes" id="UP000254634"/>
    </source>
</evidence>
<keyword evidence="2" id="KW-0813">Transport</keyword>